<dbReference type="AlphaFoldDB" id="A0A4V2PRW7"/>
<dbReference type="OrthoDB" id="9799552at2"/>
<dbReference type="InterPro" id="IPR029058">
    <property type="entry name" value="AB_hydrolase_fold"/>
</dbReference>
<comment type="caution">
    <text evidence="1">The sequence shown here is derived from an EMBL/GenBank/DDBJ whole genome shotgun (WGS) entry which is preliminary data.</text>
</comment>
<accession>A0A4V2PRW7</accession>
<evidence type="ECO:0000313" key="1">
    <source>
        <dbReference type="EMBL" id="TCK60461.1"/>
    </source>
</evidence>
<name>A0A4V2PRW7_9BACT</name>
<sequence length="192" mass="21139">MRDVFVSGWCGFPELFGNFADRFDFVVPFCGYDEQDVVKLLETSQGKNLVCWSTGANLALKANRLEFENIVLIAPFIRFTDYTPERVLKLMIKKFRTAPHAVINDFITACGCSLPAVLSEYGGAGEGLEYLLNSGDGIQDSMPAMTILHGTEDSIVNISAGREIAVRFGARFVPVEAAGHFVSPEKISEYLV</sequence>
<gene>
    <name evidence="1" type="ORF">C8D98_1335</name>
</gene>
<proteinExistence type="predicted"/>
<dbReference type="SUPFAM" id="SSF53474">
    <property type="entry name" value="alpha/beta-Hydrolases"/>
    <property type="match status" value="1"/>
</dbReference>
<dbReference type="Proteomes" id="UP000294614">
    <property type="component" value="Unassembled WGS sequence"/>
</dbReference>
<dbReference type="Gene3D" id="3.40.50.1820">
    <property type="entry name" value="alpha/beta hydrolase"/>
    <property type="match status" value="1"/>
</dbReference>
<dbReference type="RefSeq" id="WP_132873174.1">
    <property type="nucleotide sequence ID" value="NZ_SMGG01000004.1"/>
</dbReference>
<protein>
    <recommendedName>
        <fullName evidence="3">Pimeloyl-[acyl-carrier protein] methyl ester esterase</fullName>
    </recommendedName>
</protein>
<evidence type="ECO:0000313" key="2">
    <source>
        <dbReference type="Proteomes" id="UP000294614"/>
    </source>
</evidence>
<keyword evidence="2" id="KW-1185">Reference proteome</keyword>
<dbReference type="EMBL" id="SMGG01000004">
    <property type="protein sequence ID" value="TCK60461.1"/>
    <property type="molecule type" value="Genomic_DNA"/>
</dbReference>
<organism evidence="1 2">
    <name type="scientific">Seleniivibrio woodruffii</name>
    <dbReference type="NCBI Taxonomy" id="1078050"/>
    <lineage>
        <taxon>Bacteria</taxon>
        <taxon>Pseudomonadati</taxon>
        <taxon>Deferribacterota</taxon>
        <taxon>Deferribacteres</taxon>
        <taxon>Deferribacterales</taxon>
        <taxon>Geovibrionaceae</taxon>
        <taxon>Seleniivibrio</taxon>
    </lineage>
</organism>
<evidence type="ECO:0008006" key="3">
    <source>
        <dbReference type="Google" id="ProtNLM"/>
    </source>
</evidence>
<reference evidence="1 2" key="1">
    <citation type="submission" date="2019-03" db="EMBL/GenBank/DDBJ databases">
        <title>Genomic Encyclopedia of Type Strains, Phase IV (KMG-IV): sequencing the most valuable type-strain genomes for metagenomic binning, comparative biology and taxonomic classification.</title>
        <authorList>
            <person name="Goeker M."/>
        </authorList>
    </citation>
    <scope>NUCLEOTIDE SEQUENCE [LARGE SCALE GENOMIC DNA]</scope>
    <source>
        <strain evidence="1 2">DSM 24984</strain>
    </source>
</reference>